<feature type="region of interest" description="Disordered" evidence="4">
    <location>
        <begin position="291"/>
        <end position="322"/>
    </location>
</feature>
<dbReference type="PROSITE" id="PS50005">
    <property type="entry name" value="TPR"/>
    <property type="match status" value="1"/>
</dbReference>
<evidence type="ECO:0000313" key="6">
    <source>
        <dbReference type="Proteomes" id="UP001224775"/>
    </source>
</evidence>
<dbReference type="InterPro" id="IPR050121">
    <property type="entry name" value="Cytochrome_P450_monoxygenase"/>
</dbReference>
<proteinExistence type="inferred from homology"/>
<dbReference type="GO" id="GO:0005506">
    <property type="term" value="F:iron ion binding"/>
    <property type="evidence" value="ECO:0007669"/>
    <property type="project" value="InterPro"/>
</dbReference>
<dbReference type="InterPro" id="IPR036396">
    <property type="entry name" value="Cyt_P450_sf"/>
</dbReference>
<keyword evidence="2" id="KW-0349">Heme</keyword>
<dbReference type="SUPFAM" id="SSF48264">
    <property type="entry name" value="Cytochrome P450"/>
    <property type="match status" value="1"/>
</dbReference>
<dbReference type="PRINTS" id="PR00463">
    <property type="entry name" value="EP450I"/>
</dbReference>
<protein>
    <submittedName>
        <fullName evidence="5">Cytochrome P450 family protein</fullName>
    </submittedName>
</protein>
<dbReference type="AlphaFoldDB" id="A0AAD8XY46"/>
<evidence type="ECO:0000256" key="1">
    <source>
        <dbReference type="ARBA" id="ARBA00010617"/>
    </source>
</evidence>
<reference evidence="5" key="1">
    <citation type="submission" date="2023-06" db="EMBL/GenBank/DDBJ databases">
        <title>Survivors Of The Sea: Transcriptome response of Skeletonema marinoi to long-term dormancy.</title>
        <authorList>
            <person name="Pinder M.I.M."/>
            <person name="Kourtchenko O."/>
            <person name="Robertson E.K."/>
            <person name="Larsson T."/>
            <person name="Maumus F."/>
            <person name="Osuna-Cruz C.M."/>
            <person name="Vancaester E."/>
            <person name="Stenow R."/>
            <person name="Vandepoele K."/>
            <person name="Ploug H."/>
            <person name="Bruchert V."/>
            <person name="Godhe A."/>
            <person name="Topel M."/>
        </authorList>
    </citation>
    <scope>NUCLEOTIDE SEQUENCE</scope>
    <source>
        <strain evidence="5">R05AC</strain>
    </source>
</reference>
<dbReference type="InterPro" id="IPR001128">
    <property type="entry name" value="Cyt_P450"/>
</dbReference>
<comment type="similarity">
    <text evidence="1">Belongs to the cytochrome P450 family.</text>
</comment>
<accession>A0AAD8XY46</accession>
<feature type="compositionally biased region" description="Low complexity" evidence="4">
    <location>
        <begin position="291"/>
        <end position="310"/>
    </location>
</feature>
<evidence type="ECO:0000256" key="2">
    <source>
        <dbReference type="PIRSR" id="PIRSR602401-1"/>
    </source>
</evidence>
<comment type="caution">
    <text evidence="5">The sequence shown here is derived from an EMBL/GenBank/DDBJ whole genome shotgun (WGS) entry which is preliminary data.</text>
</comment>
<dbReference type="EMBL" id="JATAAI010000033">
    <property type="protein sequence ID" value="KAK1735573.1"/>
    <property type="molecule type" value="Genomic_DNA"/>
</dbReference>
<gene>
    <name evidence="5" type="ORF">QTG54_013736</name>
</gene>
<comment type="cofactor">
    <cofactor evidence="2">
        <name>heme</name>
        <dbReference type="ChEBI" id="CHEBI:30413"/>
    </cofactor>
</comment>
<dbReference type="Gene3D" id="1.10.630.10">
    <property type="entry name" value="Cytochrome P450"/>
    <property type="match status" value="1"/>
</dbReference>
<dbReference type="PRINTS" id="PR00385">
    <property type="entry name" value="P450"/>
</dbReference>
<dbReference type="InterPro" id="IPR002401">
    <property type="entry name" value="Cyt_P450_E_grp-I"/>
</dbReference>
<dbReference type="Proteomes" id="UP001224775">
    <property type="component" value="Unassembled WGS sequence"/>
</dbReference>
<keyword evidence="6" id="KW-1185">Reference proteome</keyword>
<evidence type="ECO:0000256" key="4">
    <source>
        <dbReference type="SAM" id="MobiDB-lite"/>
    </source>
</evidence>
<keyword evidence="2" id="KW-0479">Metal-binding</keyword>
<dbReference type="InterPro" id="IPR011990">
    <property type="entry name" value="TPR-like_helical_dom_sf"/>
</dbReference>
<organism evidence="5 6">
    <name type="scientific">Skeletonema marinoi</name>
    <dbReference type="NCBI Taxonomy" id="267567"/>
    <lineage>
        <taxon>Eukaryota</taxon>
        <taxon>Sar</taxon>
        <taxon>Stramenopiles</taxon>
        <taxon>Ochrophyta</taxon>
        <taxon>Bacillariophyta</taxon>
        <taxon>Coscinodiscophyceae</taxon>
        <taxon>Thalassiosirophycidae</taxon>
        <taxon>Thalassiosirales</taxon>
        <taxon>Skeletonemataceae</taxon>
        <taxon>Skeletonema</taxon>
        <taxon>Skeletonema marinoi-dohrnii complex</taxon>
    </lineage>
</organism>
<dbReference type="GO" id="GO:0016705">
    <property type="term" value="F:oxidoreductase activity, acting on paired donors, with incorporation or reduction of molecular oxygen"/>
    <property type="evidence" value="ECO:0007669"/>
    <property type="project" value="InterPro"/>
</dbReference>
<dbReference type="InterPro" id="IPR019734">
    <property type="entry name" value="TPR_rpt"/>
</dbReference>
<dbReference type="GO" id="GO:0004497">
    <property type="term" value="F:monooxygenase activity"/>
    <property type="evidence" value="ECO:0007669"/>
    <property type="project" value="InterPro"/>
</dbReference>
<evidence type="ECO:0000256" key="3">
    <source>
        <dbReference type="PROSITE-ProRule" id="PRU00339"/>
    </source>
</evidence>
<keyword evidence="3" id="KW-0802">TPR repeat</keyword>
<dbReference type="Pfam" id="PF00067">
    <property type="entry name" value="p450"/>
    <property type="match status" value="1"/>
</dbReference>
<dbReference type="Gene3D" id="1.25.40.10">
    <property type="entry name" value="Tetratricopeptide repeat domain"/>
    <property type="match status" value="1"/>
</dbReference>
<dbReference type="SMART" id="SM00028">
    <property type="entry name" value="TPR"/>
    <property type="match status" value="2"/>
</dbReference>
<feature type="compositionally biased region" description="Basic residues" evidence="4">
    <location>
        <begin position="659"/>
        <end position="671"/>
    </location>
</feature>
<evidence type="ECO:0000313" key="5">
    <source>
        <dbReference type="EMBL" id="KAK1735573.1"/>
    </source>
</evidence>
<feature type="region of interest" description="Disordered" evidence="4">
    <location>
        <begin position="659"/>
        <end position="710"/>
    </location>
</feature>
<dbReference type="PANTHER" id="PTHR24305">
    <property type="entry name" value="CYTOCHROME P450"/>
    <property type="match status" value="1"/>
</dbReference>
<name>A0AAD8XY46_9STRA</name>
<feature type="repeat" description="TPR" evidence="3">
    <location>
        <begin position="961"/>
        <end position="994"/>
    </location>
</feature>
<dbReference type="PANTHER" id="PTHR24305:SF166">
    <property type="entry name" value="CYTOCHROME P450 12A4, MITOCHONDRIAL-RELATED"/>
    <property type="match status" value="1"/>
</dbReference>
<dbReference type="GO" id="GO:0020037">
    <property type="term" value="F:heme binding"/>
    <property type="evidence" value="ECO:0007669"/>
    <property type="project" value="InterPro"/>
</dbReference>
<keyword evidence="2" id="KW-0408">Iron</keyword>
<dbReference type="SUPFAM" id="SSF48452">
    <property type="entry name" value="TPR-like"/>
    <property type="match status" value="1"/>
</dbReference>
<sequence>MPVVLCAVTLLIYIVFKLRRTRYQLEKGRCNLPTVVWRPRFMNYTPKDDGVDDEVINDYDEWARKFLESKRLSKSRPLTTAPTSTTSIKQKMGSSAITNILPRMERLNGPYGMYATVYGIQTKVVHIAHPVPARAVLTGSGVIEVGDNNIRVKLNDGTYQSRRRSSTLRLLTGSTKYPAYNHFKNFSGNGVFTADGPDWKAKRASVLHCLVRGWNTDNLLEIEANRAADSFEREVSLAAASRNKENGERATINVVPVLQRSTIGLIYRLITHQDTDFSSAEGISDNVLASSSASTSSSTSSSTASTSGDSDTSRDGKDGQGVNNEAKIKSLLPLYLESVTKIRMILLAQSRSIWYLVPRWVYKLFSPMYREEERTMGPIREFARLTCESAAPLSPLALLSQRDSHSDGSSGAETVSKDILDEAITLLFAGQDTSAATLSWTLHLLSLNPEKRQKLEEEVRSVVQAEGPTDTNRVTKSMISKMPYLDAVIKESMRLYPVAPFIVRKLTADVTIPDESGIKTQTLSLPASTFACVWIYSLHRHPKLWYRPDEFLPERWIDSKLRSKDLGQQEYGAYMPFAIGPRNCLGQPLAQVILRILLARIVNKYTALDLRFEALNTLKGDEDTIDDRCLRKDMQAGFTVLPSNGLILQLARRVLTMGKKAKSSAGKKKALDRKIDPSTLPPPPPKPEDEIGSAKPLDKPALPGSGFKVLGEEGYDDGGVADLSLLIDLEDAVQRRKRGENEYFTALKADLLPRATRGPMAKMTRREQKVSLAQLLFSEDDDCEDKGPSEVYNEQNLDDEDEATMRHRADRLAQARAALRLSLLLREPACASLSLSELCKRKLTEAGKKGAEEALRCADKAIEIAGPGFWDNDEVAVEAEDNPVIDPKYEKNATSPGLANPLTLKLLPIRVSQLCMRSALLQRGNALAALGQEEKARETYESVFPILKDEPRCARVDWERHSVYVNIGNTYARTGDFDKADAQYKIAEELGNDHIKEKGGSEDDGRSMILCAKRARAFALKKVGRMDDAKTIMQEVVKQKIEDDAASAKKKAEEAKAAEASA</sequence>
<feature type="binding site" description="axial binding residue" evidence="2">
    <location>
        <position position="584"/>
    </location>
    <ligand>
        <name>heme</name>
        <dbReference type="ChEBI" id="CHEBI:30413"/>
    </ligand>
    <ligandPart>
        <name>Fe</name>
        <dbReference type="ChEBI" id="CHEBI:18248"/>
    </ligandPart>
</feature>